<accession>A0A5N0UZB4</accession>
<feature type="domain" description="ABC transmembrane type-1" evidence="8">
    <location>
        <begin position="65"/>
        <end position="249"/>
    </location>
</feature>
<evidence type="ECO:0000313" key="9">
    <source>
        <dbReference type="EMBL" id="KAA9158083.1"/>
    </source>
</evidence>
<dbReference type="EMBL" id="VMNW02000037">
    <property type="protein sequence ID" value="KAA9158083.1"/>
    <property type="molecule type" value="Genomic_DNA"/>
</dbReference>
<comment type="similarity">
    <text evidence="7">Belongs to the binding-protein-dependent transport system permease family.</text>
</comment>
<evidence type="ECO:0000256" key="2">
    <source>
        <dbReference type="ARBA" id="ARBA00022448"/>
    </source>
</evidence>
<evidence type="ECO:0000256" key="3">
    <source>
        <dbReference type="ARBA" id="ARBA00022475"/>
    </source>
</evidence>
<dbReference type="PANTHER" id="PTHR30151:SF38">
    <property type="entry name" value="ALIPHATIC SULFONATES TRANSPORT PERMEASE PROTEIN SSUC-RELATED"/>
    <property type="match status" value="1"/>
</dbReference>
<comment type="subcellular location">
    <subcellularLocation>
        <location evidence="1 7">Cell membrane</location>
        <topology evidence="1 7">Multi-pass membrane protein</topology>
    </subcellularLocation>
</comment>
<dbReference type="OrthoDB" id="3173654at2"/>
<dbReference type="InterPro" id="IPR035906">
    <property type="entry name" value="MetI-like_sf"/>
</dbReference>
<dbReference type="RefSeq" id="WP_144747802.1">
    <property type="nucleotide sequence ID" value="NZ_VMNW02000037.1"/>
</dbReference>
<feature type="transmembrane region" description="Helical" evidence="7">
    <location>
        <begin position="12"/>
        <end position="33"/>
    </location>
</feature>
<dbReference type="Pfam" id="PF00528">
    <property type="entry name" value="BPD_transp_1"/>
    <property type="match status" value="1"/>
</dbReference>
<feature type="transmembrane region" description="Helical" evidence="7">
    <location>
        <begin position="227"/>
        <end position="249"/>
    </location>
</feature>
<name>A0A5N0UZB4_9PSEU</name>
<dbReference type="Proteomes" id="UP000319769">
    <property type="component" value="Unassembled WGS sequence"/>
</dbReference>
<evidence type="ECO:0000256" key="4">
    <source>
        <dbReference type="ARBA" id="ARBA00022692"/>
    </source>
</evidence>
<evidence type="ECO:0000256" key="1">
    <source>
        <dbReference type="ARBA" id="ARBA00004651"/>
    </source>
</evidence>
<dbReference type="GO" id="GO:0055085">
    <property type="term" value="P:transmembrane transport"/>
    <property type="evidence" value="ECO:0007669"/>
    <property type="project" value="InterPro"/>
</dbReference>
<proteinExistence type="inferred from homology"/>
<reference evidence="9" key="1">
    <citation type="submission" date="2019-09" db="EMBL/GenBank/DDBJ databases">
        <authorList>
            <person name="Teo W.F.A."/>
            <person name="Duangmal K."/>
        </authorList>
    </citation>
    <scope>NUCLEOTIDE SEQUENCE [LARGE SCALE GENOMIC DNA]</scope>
    <source>
        <strain evidence="9">K81G1</strain>
    </source>
</reference>
<keyword evidence="3" id="KW-1003">Cell membrane</keyword>
<evidence type="ECO:0000256" key="6">
    <source>
        <dbReference type="ARBA" id="ARBA00023136"/>
    </source>
</evidence>
<feature type="transmembrane region" description="Helical" evidence="7">
    <location>
        <begin position="131"/>
        <end position="151"/>
    </location>
</feature>
<keyword evidence="5 7" id="KW-1133">Transmembrane helix</keyword>
<keyword evidence="2 7" id="KW-0813">Transport</keyword>
<dbReference type="GO" id="GO:0005886">
    <property type="term" value="C:plasma membrane"/>
    <property type="evidence" value="ECO:0007669"/>
    <property type="project" value="UniProtKB-SubCell"/>
</dbReference>
<feature type="transmembrane region" description="Helical" evidence="7">
    <location>
        <begin position="69"/>
        <end position="93"/>
    </location>
</feature>
<keyword evidence="4 7" id="KW-0812">Transmembrane</keyword>
<dbReference type="Gene3D" id="1.10.3720.10">
    <property type="entry name" value="MetI-like"/>
    <property type="match status" value="1"/>
</dbReference>
<evidence type="ECO:0000256" key="5">
    <source>
        <dbReference type="ARBA" id="ARBA00022989"/>
    </source>
</evidence>
<gene>
    <name evidence="9" type="ORF">FPZ12_023555</name>
</gene>
<dbReference type="PANTHER" id="PTHR30151">
    <property type="entry name" value="ALKANE SULFONATE ABC TRANSPORTER-RELATED, MEMBRANE SUBUNIT"/>
    <property type="match status" value="1"/>
</dbReference>
<comment type="caution">
    <text evidence="9">The sequence shown here is derived from an EMBL/GenBank/DDBJ whole genome shotgun (WGS) entry which is preliminary data.</text>
</comment>
<keyword evidence="6 7" id="KW-0472">Membrane</keyword>
<protein>
    <submittedName>
        <fullName evidence="9">ABC transporter permease</fullName>
    </submittedName>
</protein>
<organism evidence="9 10">
    <name type="scientific">Amycolatopsis acidicola</name>
    <dbReference type="NCBI Taxonomy" id="2596893"/>
    <lineage>
        <taxon>Bacteria</taxon>
        <taxon>Bacillati</taxon>
        <taxon>Actinomycetota</taxon>
        <taxon>Actinomycetes</taxon>
        <taxon>Pseudonocardiales</taxon>
        <taxon>Pseudonocardiaceae</taxon>
        <taxon>Amycolatopsis</taxon>
    </lineage>
</organism>
<dbReference type="PROSITE" id="PS50928">
    <property type="entry name" value="ABC_TM1"/>
    <property type="match status" value="1"/>
</dbReference>
<dbReference type="SUPFAM" id="SSF161098">
    <property type="entry name" value="MetI-like"/>
    <property type="match status" value="1"/>
</dbReference>
<keyword evidence="10" id="KW-1185">Reference proteome</keyword>
<evidence type="ECO:0000256" key="7">
    <source>
        <dbReference type="RuleBase" id="RU363032"/>
    </source>
</evidence>
<feature type="transmembrane region" description="Helical" evidence="7">
    <location>
        <begin position="105"/>
        <end position="125"/>
    </location>
</feature>
<evidence type="ECO:0000313" key="10">
    <source>
        <dbReference type="Proteomes" id="UP000319769"/>
    </source>
</evidence>
<dbReference type="AlphaFoldDB" id="A0A5N0UZB4"/>
<dbReference type="CDD" id="cd06261">
    <property type="entry name" value="TM_PBP2"/>
    <property type="match status" value="1"/>
</dbReference>
<evidence type="ECO:0000259" key="8">
    <source>
        <dbReference type="PROSITE" id="PS50928"/>
    </source>
</evidence>
<dbReference type="InterPro" id="IPR000515">
    <property type="entry name" value="MetI-like"/>
</dbReference>
<feature type="transmembrane region" description="Helical" evidence="7">
    <location>
        <begin position="191"/>
        <end position="215"/>
    </location>
</feature>
<sequence>MALLPEGGAVKRLLYAVVPVVVTAVFVVIWWAGSASSQSLFFPPLNQILEAFKTNWLSPDFGEIVVPSLWRVGLGLLIGFVLGVAAGAAIGVARRAEPFVKPQLEFMRALPPILVIPPMILVLGTGDAMKIGVIAASAVWPILLATVDGVRSAEPVRQDMARVFGLPALARFRWVILPAAVPHIWSGVRSATPIAFVVMVASEYYSSTNGLGYFLSQTSTSFRLADMWSAVVLLGLLGVAVNSLVAFAGRLLDRKFGEYAHD</sequence>